<dbReference type="GO" id="GO:0006310">
    <property type="term" value="P:DNA recombination"/>
    <property type="evidence" value="ECO:0007669"/>
    <property type="project" value="InterPro"/>
</dbReference>
<sequence length="139" mass="16156">MQLSDIDNPELRKKLQDAIKKEDAIKRGDSGEVSNLELGDKHTTKGNKRKSKIRRNLVLESKEQIQEPYIQVPVIIVIRFFRKRLPDFDGCIVKWIVDCFVEARILGNDTQAEVKEVIPQYKKVKTEDEEKTVVEIYEA</sequence>
<dbReference type="SUPFAM" id="SSF103084">
    <property type="entry name" value="Holliday junction resolvase RusA"/>
    <property type="match status" value="1"/>
</dbReference>
<dbReference type="GO" id="GO:0006281">
    <property type="term" value="P:DNA repair"/>
    <property type="evidence" value="ECO:0007669"/>
    <property type="project" value="InterPro"/>
</dbReference>
<evidence type="ECO:0000313" key="1">
    <source>
        <dbReference type="EMBL" id="GAF91511.1"/>
    </source>
</evidence>
<organism evidence="1">
    <name type="scientific">marine sediment metagenome</name>
    <dbReference type="NCBI Taxonomy" id="412755"/>
    <lineage>
        <taxon>unclassified sequences</taxon>
        <taxon>metagenomes</taxon>
        <taxon>ecological metagenomes</taxon>
    </lineage>
</organism>
<reference evidence="1" key="1">
    <citation type="journal article" date="2014" name="Front. Microbiol.">
        <title>High frequency of phylogenetically diverse reductive dehalogenase-homologous genes in deep subseafloor sedimentary metagenomes.</title>
        <authorList>
            <person name="Kawai M."/>
            <person name="Futagami T."/>
            <person name="Toyoda A."/>
            <person name="Takaki Y."/>
            <person name="Nishi S."/>
            <person name="Hori S."/>
            <person name="Arai W."/>
            <person name="Tsubouchi T."/>
            <person name="Morono Y."/>
            <person name="Uchiyama I."/>
            <person name="Ito T."/>
            <person name="Fujiyama A."/>
            <person name="Inagaki F."/>
            <person name="Takami H."/>
        </authorList>
    </citation>
    <scope>NUCLEOTIDE SEQUENCE</scope>
    <source>
        <strain evidence="1">Expedition CK06-06</strain>
    </source>
</reference>
<gene>
    <name evidence="1" type="ORF">S01H1_29608</name>
</gene>
<dbReference type="EMBL" id="BARS01018172">
    <property type="protein sequence ID" value="GAF91511.1"/>
    <property type="molecule type" value="Genomic_DNA"/>
</dbReference>
<accession>X0TWG4</accession>
<dbReference type="GO" id="GO:0000287">
    <property type="term" value="F:magnesium ion binding"/>
    <property type="evidence" value="ECO:0007669"/>
    <property type="project" value="InterPro"/>
</dbReference>
<protein>
    <submittedName>
        <fullName evidence="1">Uncharacterized protein</fullName>
    </submittedName>
</protein>
<dbReference type="AlphaFoldDB" id="X0TWG4"/>
<comment type="caution">
    <text evidence="1">The sequence shown here is derived from an EMBL/GenBank/DDBJ whole genome shotgun (WGS) entry which is preliminary data.</text>
</comment>
<dbReference type="InterPro" id="IPR036614">
    <property type="entry name" value="RusA-like_sf"/>
</dbReference>
<name>X0TWG4_9ZZZZ</name>
<dbReference type="Gene3D" id="3.30.1330.70">
    <property type="entry name" value="Holliday junction resolvase RusA"/>
    <property type="match status" value="1"/>
</dbReference>
<proteinExistence type="predicted"/>